<dbReference type="EMBL" id="JAVHNQ010000002">
    <property type="protein sequence ID" value="KAK6355496.1"/>
    <property type="molecule type" value="Genomic_DNA"/>
</dbReference>
<feature type="domain" description="Amidohydrolase-related" evidence="5">
    <location>
        <begin position="203"/>
        <end position="377"/>
    </location>
</feature>
<dbReference type="GO" id="GO:0019239">
    <property type="term" value="F:deaminase activity"/>
    <property type="evidence" value="ECO:0007669"/>
    <property type="project" value="TreeGrafter"/>
</dbReference>
<evidence type="ECO:0000313" key="7">
    <source>
        <dbReference type="Proteomes" id="UP001375240"/>
    </source>
</evidence>
<evidence type="ECO:0000259" key="5">
    <source>
        <dbReference type="Pfam" id="PF01979"/>
    </source>
</evidence>
<dbReference type="Pfam" id="PF01979">
    <property type="entry name" value="Amidohydro_1"/>
    <property type="match status" value="1"/>
</dbReference>
<accession>A0AAV9V6K8</accession>
<keyword evidence="3" id="KW-0378">Hydrolase</keyword>
<organism evidence="6 7">
    <name type="scientific">Orbilia brochopaga</name>
    <dbReference type="NCBI Taxonomy" id="3140254"/>
    <lineage>
        <taxon>Eukaryota</taxon>
        <taxon>Fungi</taxon>
        <taxon>Dikarya</taxon>
        <taxon>Ascomycota</taxon>
        <taxon>Pezizomycotina</taxon>
        <taxon>Orbiliomycetes</taxon>
        <taxon>Orbiliales</taxon>
        <taxon>Orbiliaceae</taxon>
        <taxon>Orbilia</taxon>
    </lineage>
</organism>
<keyword evidence="7" id="KW-1185">Reference proteome</keyword>
<comment type="caution">
    <text evidence="6">The sequence shown here is derived from an EMBL/GenBank/DDBJ whole genome shotgun (WGS) entry which is preliminary data.</text>
</comment>
<dbReference type="InterPro" id="IPR051607">
    <property type="entry name" value="Metallo-dep_hydrolases"/>
</dbReference>
<evidence type="ECO:0000256" key="4">
    <source>
        <dbReference type="ARBA" id="ARBA00022833"/>
    </source>
</evidence>
<dbReference type="SUPFAM" id="SSF51338">
    <property type="entry name" value="Composite domain of metallo-dependent hydrolases"/>
    <property type="match status" value="1"/>
</dbReference>
<dbReference type="AlphaFoldDB" id="A0AAV9V6K8"/>
<dbReference type="InterPro" id="IPR011059">
    <property type="entry name" value="Metal-dep_hydrolase_composite"/>
</dbReference>
<evidence type="ECO:0000256" key="2">
    <source>
        <dbReference type="ARBA" id="ARBA00022723"/>
    </source>
</evidence>
<evidence type="ECO:0000313" key="6">
    <source>
        <dbReference type="EMBL" id="KAK6355496.1"/>
    </source>
</evidence>
<dbReference type="PANTHER" id="PTHR11271">
    <property type="entry name" value="GUANINE DEAMINASE"/>
    <property type="match status" value="1"/>
</dbReference>
<sequence length="442" mass="48074">MVQSIFLRGGTALIHRKGDIVVAEKKDILIEGNKIKKIGESLDPGGAEVIDCTGKLISPGFVDTHHHVWQTQLKGRHANHMLLEYMPTADAALTASIRSGIRSIFCYSTTFRVDEWTEDKFELSQEILPSWFMEHFKKLAGGGPYADGRVLLGFGYDALFMPSEVNQMIFKTVRDAGAKIVTGHWMRGPLTGSSSAVTLMDAQDLAGPDIIISHGNQMSDGEAELLKKHGMSISSTPMTELQMGHGMPMAYDPRLSACASLGIDCHSSGAGDMITQMRVGLQAERGAFNQKYVDEGKNPWTCKQTVEEAFNLGTIKGARACNMEDQIGSIAEGKLADLVIFDGESPGMVCAAGKNPVAAIVMHSSVRDIETVIVDGIVRKKSGKLLSVDGEGGAKLAWKDVVQQLDKSFRVVEGRANKLNYELALKGIASVFRLDWNNFPKL</sequence>
<keyword evidence="4" id="KW-0862">Zinc</keyword>
<reference evidence="6 7" key="1">
    <citation type="submission" date="2019-10" db="EMBL/GenBank/DDBJ databases">
        <authorList>
            <person name="Palmer J.M."/>
        </authorList>
    </citation>
    <scope>NUCLEOTIDE SEQUENCE [LARGE SCALE GENOMIC DNA]</scope>
    <source>
        <strain evidence="6 7">TWF696</strain>
    </source>
</reference>
<dbReference type="InterPro" id="IPR032466">
    <property type="entry name" value="Metal_Hydrolase"/>
</dbReference>
<dbReference type="Gene3D" id="2.30.40.10">
    <property type="entry name" value="Urease, subunit C, domain 1"/>
    <property type="match status" value="2"/>
</dbReference>
<dbReference type="Gene3D" id="3.20.20.140">
    <property type="entry name" value="Metal-dependent hydrolases"/>
    <property type="match status" value="1"/>
</dbReference>
<comment type="cofactor">
    <cofactor evidence="1">
        <name>Zn(2+)</name>
        <dbReference type="ChEBI" id="CHEBI:29105"/>
    </cofactor>
</comment>
<dbReference type="PANTHER" id="PTHR11271:SF37">
    <property type="entry name" value="FAMILY PROTEIN, PUTATIVE (AFU_ORTHOLOGUE AFUA_4G00460)-RELATED"/>
    <property type="match status" value="1"/>
</dbReference>
<proteinExistence type="predicted"/>
<keyword evidence="2" id="KW-0479">Metal-binding</keyword>
<dbReference type="Proteomes" id="UP001375240">
    <property type="component" value="Unassembled WGS sequence"/>
</dbReference>
<dbReference type="SUPFAM" id="SSF51556">
    <property type="entry name" value="Metallo-dependent hydrolases"/>
    <property type="match status" value="1"/>
</dbReference>
<gene>
    <name evidence="6" type="ORF">TWF696_004593</name>
</gene>
<dbReference type="GO" id="GO:0046872">
    <property type="term" value="F:metal ion binding"/>
    <property type="evidence" value="ECO:0007669"/>
    <property type="project" value="UniProtKB-KW"/>
</dbReference>
<evidence type="ECO:0000256" key="3">
    <source>
        <dbReference type="ARBA" id="ARBA00022801"/>
    </source>
</evidence>
<evidence type="ECO:0000256" key="1">
    <source>
        <dbReference type="ARBA" id="ARBA00001947"/>
    </source>
</evidence>
<dbReference type="GO" id="GO:0005829">
    <property type="term" value="C:cytosol"/>
    <property type="evidence" value="ECO:0007669"/>
    <property type="project" value="TreeGrafter"/>
</dbReference>
<protein>
    <recommendedName>
        <fullName evidence="5">Amidohydrolase-related domain-containing protein</fullName>
    </recommendedName>
</protein>
<dbReference type="InterPro" id="IPR006680">
    <property type="entry name" value="Amidohydro-rel"/>
</dbReference>
<name>A0AAV9V6K8_9PEZI</name>